<gene>
    <name evidence="1" type="ORF">C24_LOCUS3747</name>
</gene>
<dbReference type="PANTHER" id="PTHR36324:SF1">
    <property type="entry name" value="OS09G0460100 PROTEIN"/>
    <property type="match status" value="1"/>
</dbReference>
<dbReference type="PANTHER" id="PTHR36324">
    <property type="entry name" value="OS09G0460100 PROTEIN"/>
    <property type="match status" value="1"/>
</dbReference>
<dbReference type="ExpressionAtlas" id="A0A5S9WJT0">
    <property type="expression patterns" value="baseline and differential"/>
</dbReference>
<dbReference type="EMBL" id="CACSHJ010000087">
    <property type="protein sequence ID" value="CAA0276236.1"/>
    <property type="molecule type" value="Genomic_DNA"/>
</dbReference>
<proteinExistence type="predicted"/>
<name>A0A5S9WJT0_ARATH</name>
<protein>
    <submittedName>
        <fullName evidence="1">Uncharacterized protein</fullName>
    </submittedName>
</protein>
<evidence type="ECO:0000313" key="1">
    <source>
        <dbReference type="EMBL" id="CAA0276236.1"/>
    </source>
</evidence>
<organism evidence="1 2">
    <name type="scientific">Arabidopsis thaliana</name>
    <name type="common">Mouse-ear cress</name>
    <dbReference type="NCBI Taxonomy" id="3702"/>
    <lineage>
        <taxon>Eukaryota</taxon>
        <taxon>Viridiplantae</taxon>
        <taxon>Streptophyta</taxon>
        <taxon>Embryophyta</taxon>
        <taxon>Tracheophyta</taxon>
        <taxon>Spermatophyta</taxon>
        <taxon>Magnoliopsida</taxon>
        <taxon>eudicotyledons</taxon>
        <taxon>Gunneridae</taxon>
        <taxon>Pentapetalae</taxon>
        <taxon>rosids</taxon>
        <taxon>malvids</taxon>
        <taxon>Brassicales</taxon>
        <taxon>Brassicaceae</taxon>
        <taxon>Camelineae</taxon>
        <taxon>Arabidopsis</taxon>
    </lineage>
</organism>
<evidence type="ECO:0000313" key="2">
    <source>
        <dbReference type="Proteomes" id="UP000434276"/>
    </source>
</evidence>
<sequence>MEYRLQTKILKLRMVFCGDDVATGVRDAITYCYRCKGRKVTLSDHEGDDDNKPIGDFDYDHEVVVFEIRSRAMEKLRKKRRTGMEGLTYKFVKEYDIENEFCSVRSSFSECCMSDISIEGYMTAKTEFSRSSSLKGLELENQWKMHYVNEIKKGSVIQEFCHCQGWPFGLGRKAALLPPLPKSPAESWSWRKPTRVTPVPFV</sequence>
<dbReference type="Proteomes" id="UP000434276">
    <property type="component" value="Unassembled WGS sequence"/>
</dbReference>
<accession>A0A5S9WJT0</accession>
<dbReference type="AlphaFoldDB" id="A0A5S9WJT0"/>
<dbReference type="OrthoDB" id="1930572at2759"/>
<reference evidence="1 2" key="1">
    <citation type="submission" date="2019-12" db="EMBL/GenBank/DDBJ databases">
        <authorList>
            <person name="Jiao W.-B."/>
            <person name="Schneeberger K."/>
        </authorList>
    </citation>
    <scope>NUCLEOTIDE SEQUENCE [LARGE SCALE GENOMIC DNA]</scope>
    <source>
        <strain evidence="2">cv. C24</strain>
    </source>
</reference>